<dbReference type="GO" id="GO:0005525">
    <property type="term" value="F:GTP binding"/>
    <property type="evidence" value="ECO:0007669"/>
    <property type="project" value="UniProtKB-KW"/>
</dbReference>
<dbReference type="AlphaFoldDB" id="A0AAW1MEV7"/>
<dbReference type="GO" id="GO:0005829">
    <property type="term" value="C:cytosol"/>
    <property type="evidence" value="ECO:0007669"/>
    <property type="project" value="TreeGrafter"/>
</dbReference>
<comment type="similarity">
    <text evidence="1">Belongs to the eIF-2-beta/eIF-5 family.</text>
</comment>
<keyword evidence="6" id="KW-0342">GTP-binding</keyword>
<dbReference type="InterPro" id="IPR003307">
    <property type="entry name" value="W2_domain"/>
</dbReference>
<dbReference type="PANTHER" id="PTHR23001:SF7">
    <property type="entry name" value="EUKARYOTIC TRANSLATION INITIATION FACTOR 5"/>
    <property type="match status" value="1"/>
</dbReference>
<dbReference type="Gene3D" id="1.25.40.180">
    <property type="match status" value="1"/>
</dbReference>
<evidence type="ECO:0000256" key="4">
    <source>
        <dbReference type="ARBA" id="ARBA00022741"/>
    </source>
</evidence>
<feature type="compositionally biased region" description="Low complexity" evidence="7">
    <location>
        <begin position="415"/>
        <end position="424"/>
    </location>
</feature>
<dbReference type="InterPro" id="IPR016189">
    <property type="entry name" value="Transl_init_fac_IF2/IF5_N"/>
</dbReference>
<dbReference type="SUPFAM" id="SSF75689">
    <property type="entry name" value="Zinc-binding domain of translation initiation factor 2 beta"/>
    <property type="match status" value="1"/>
</dbReference>
<evidence type="ECO:0000256" key="2">
    <source>
        <dbReference type="ARBA" id="ARBA00018059"/>
    </source>
</evidence>
<dbReference type="GO" id="GO:0071074">
    <property type="term" value="F:eukaryotic initiation factor eIF2 binding"/>
    <property type="evidence" value="ECO:0007669"/>
    <property type="project" value="TreeGrafter"/>
</dbReference>
<keyword evidence="5" id="KW-0648">Protein biosynthesis</keyword>
<dbReference type="FunFam" id="3.30.30.170:FF:000002">
    <property type="entry name" value="Eukaryotic translation initiation factor 5"/>
    <property type="match status" value="1"/>
</dbReference>
<dbReference type="InterPro" id="IPR016190">
    <property type="entry name" value="Transl_init_fac_IF2/IF5_Zn-bd"/>
</dbReference>
<dbReference type="InterPro" id="IPR016024">
    <property type="entry name" value="ARM-type_fold"/>
</dbReference>
<dbReference type="CDD" id="cd11561">
    <property type="entry name" value="W2_eIF5"/>
    <property type="match status" value="1"/>
</dbReference>
<dbReference type="Pfam" id="PF01873">
    <property type="entry name" value="eIF-5_eIF-2B"/>
    <property type="match status" value="1"/>
</dbReference>
<evidence type="ECO:0000256" key="1">
    <source>
        <dbReference type="ARBA" id="ARBA00010397"/>
    </source>
</evidence>
<dbReference type="Gene3D" id="3.30.30.170">
    <property type="match status" value="1"/>
</dbReference>
<name>A0AAW1MEV7_POPJA</name>
<dbReference type="PANTHER" id="PTHR23001">
    <property type="entry name" value="EUKARYOTIC TRANSLATION INITIATION FACTOR"/>
    <property type="match status" value="1"/>
</dbReference>
<evidence type="ECO:0000256" key="3">
    <source>
        <dbReference type="ARBA" id="ARBA00022540"/>
    </source>
</evidence>
<protein>
    <recommendedName>
        <fullName evidence="2">Eukaryotic translation initiation factor 5</fullName>
    </recommendedName>
</protein>
<dbReference type="PROSITE" id="PS51363">
    <property type="entry name" value="W2"/>
    <property type="match status" value="1"/>
</dbReference>
<feature type="region of interest" description="Disordered" evidence="7">
    <location>
        <begin position="149"/>
        <end position="216"/>
    </location>
</feature>
<dbReference type="Proteomes" id="UP001458880">
    <property type="component" value="Unassembled WGS sequence"/>
</dbReference>
<sequence length="454" mass="50990">MATVNVNRSVSDVFYRYKMPRLMAKVEGKGNGIKTVIVNMAEVAKALGRPPTYPTKYFGCELGAQTQFDFKNERFIVNGSHDAVKLQDLLDGFIRKFVLCPECENPETDLLVSSKRGTISQGCKACGYHGQLESNHKLITFILKNPPNLNPAVQGSSLTEGKRSKRSKRTNGETNGDGKDAPSADTSEGGDSFAEAGLGDENNEDSTTKWTADVSDEAVRARMQDLTDGAKNMTINDDLEKPEKDRMNILYEMVKSKRDAGMLDYAQTQKDIVVEAERLEIKSKTPLILAELLFDQNILNQIKKHRLLLLRFTINDKKAQKYFMGGLEQLIALHQDALMAKVPSIFKVLYDLDILLESTFIEWADKVSKKYVSKEISQEIHNKAAPFIKWLQEAESESDEEESSEDDVEIEYTDRMQMTTTTRQPVGKQPVSPATQTTKRGDTEEEDDFDIDAI</sequence>
<feature type="region of interest" description="Disordered" evidence="7">
    <location>
        <begin position="394"/>
        <end position="454"/>
    </location>
</feature>
<accession>A0AAW1MEV7</accession>
<feature type="compositionally biased region" description="Acidic residues" evidence="7">
    <location>
        <begin position="443"/>
        <end position="454"/>
    </location>
</feature>
<proteinExistence type="inferred from homology"/>
<keyword evidence="3" id="KW-0396">Initiation factor</keyword>
<evidence type="ECO:0000313" key="10">
    <source>
        <dbReference type="Proteomes" id="UP001458880"/>
    </source>
</evidence>
<dbReference type="GO" id="GO:0005092">
    <property type="term" value="F:GDP-dissociation inhibitor activity"/>
    <property type="evidence" value="ECO:0007669"/>
    <property type="project" value="TreeGrafter"/>
</dbReference>
<feature type="domain" description="W2" evidence="8">
    <location>
        <begin position="240"/>
        <end position="401"/>
    </location>
</feature>
<dbReference type="InterPro" id="IPR045196">
    <property type="entry name" value="IF2/IF5"/>
</dbReference>
<feature type="compositionally biased region" description="Acidic residues" evidence="7">
    <location>
        <begin position="394"/>
        <end position="411"/>
    </location>
</feature>
<dbReference type="InterPro" id="IPR002735">
    <property type="entry name" value="Transl_init_fac_IF2/IF5_dom"/>
</dbReference>
<dbReference type="Pfam" id="PF02020">
    <property type="entry name" value="W2"/>
    <property type="match status" value="1"/>
</dbReference>
<dbReference type="Gene3D" id="2.20.25.350">
    <property type="match status" value="1"/>
</dbReference>
<dbReference type="GO" id="GO:0001732">
    <property type="term" value="P:formation of cytoplasmic translation initiation complex"/>
    <property type="evidence" value="ECO:0007669"/>
    <property type="project" value="TreeGrafter"/>
</dbReference>
<dbReference type="GO" id="GO:0003743">
    <property type="term" value="F:translation initiation factor activity"/>
    <property type="evidence" value="ECO:0007669"/>
    <property type="project" value="UniProtKB-KW"/>
</dbReference>
<dbReference type="SMART" id="SM00515">
    <property type="entry name" value="eIF5C"/>
    <property type="match status" value="1"/>
</dbReference>
<dbReference type="FunFam" id="2.20.25.350:FF:000001">
    <property type="entry name" value="Eukaryotic translation initiation factor 5"/>
    <property type="match status" value="1"/>
</dbReference>
<evidence type="ECO:0000256" key="6">
    <source>
        <dbReference type="ARBA" id="ARBA00023134"/>
    </source>
</evidence>
<dbReference type="SMART" id="SM00653">
    <property type="entry name" value="eIF2B_5"/>
    <property type="match status" value="1"/>
</dbReference>
<reference evidence="9 10" key="1">
    <citation type="journal article" date="2024" name="BMC Genomics">
        <title>De novo assembly and annotation of Popillia japonica's genome with initial clues to its potential as an invasive pest.</title>
        <authorList>
            <person name="Cucini C."/>
            <person name="Boschi S."/>
            <person name="Funari R."/>
            <person name="Cardaioli E."/>
            <person name="Iannotti N."/>
            <person name="Marturano G."/>
            <person name="Paoli F."/>
            <person name="Bruttini M."/>
            <person name="Carapelli A."/>
            <person name="Frati F."/>
            <person name="Nardi F."/>
        </authorList>
    </citation>
    <scope>NUCLEOTIDE SEQUENCE [LARGE SCALE GENOMIC DNA]</scope>
    <source>
        <strain evidence="9">DMR45628</strain>
    </source>
</reference>
<evidence type="ECO:0000256" key="7">
    <source>
        <dbReference type="SAM" id="MobiDB-lite"/>
    </source>
</evidence>
<dbReference type="SUPFAM" id="SSF48371">
    <property type="entry name" value="ARM repeat"/>
    <property type="match status" value="1"/>
</dbReference>
<gene>
    <name evidence="9" type="ORF">QE152_g6342</name>
</gene>
<organism evidence="9 10">
    <name type="scientific">Popillia japonica</name>
    <name type="common">Japanese beetle</name>
    <dbReference type="NCBI Taxonomy" id="7064"/>
    <lineage>
        <taxon>Eukaryota</taxon>
        <taxon>Metazoa</taxon>
        <taxon>Ecdysozoa</taxon>
        <taxon>Arthropoda</taxon>
        <taxon>Hexapoda</taxon>
        <taxon>Insecta</taxon>
        <taxon>Pterygota</taxon>
        <taxon>Neoptera</taxon>
        <taxon>Endopterygota</taxon>
        <taxon>Coleoptera</taxon>
        <taxon>Polyphaga</taxon>
        <taxon>Scarabaeiformia</taxon>
        <taxon>Scarabaeidae</taxon>
        <taxon>Rutelinae</taxon>
        <taxon>Popillia</taxon>
    </lineage>
</organism>
<evidence type="ECO:0000259" key="8">
    <source>
        <dbReference type="PROSITE" id="PS51363"/>
    </source>
</evidence>
<evidence type="ECO:0000256" key="5">
    <source>
        <dbReference type="ARBA" id="ARBA00022917"/>
    </source>
</evidence>
<dbReference type="EMBL" id="JASPKY010000041">
    <property type="protein sequence ID" value="KAK9746178.1"/>
    <property type="molecule type" value="Genomic_DNA"/>
</dbReference>
<evidence type="ECO:0000313" key="9">
    <source>
        <dbReference type="EMBL" id="KAK9746178.1"/>
    </source>
</evidence>
<keyword evidence="4" id="KW-0547">Nucleotide-binding</keyword>
<comment type="caution">
    <text evidence="9">The sequence shown here is derived from an EMBL/GenBank/DDBJ whole genome shotgun (WGS) entry which is preliminary data.</text>
</comment>
<keyword evidence="10" id="KW-1185">Reference proteome</keyword>
<dbReference type="SUPFAM" id="SSF100966">
    <property type="entry name" value="Translation initiation factor 2 beta, aIF2beta, N-terminal domain"/>
    <property type="match status" value="1"/>
</dbReference>